<proteinExistence type="predicted"/>
<keyword evidence="2" id="KW-1185">Reference proteome</keyword>
<dbReference type="AlphaFoldDB" id="A0A6H5GNW1"/>
<dbReference type="Proteomes" id="UP000479000">
    <property type="component" value="Unassembled WGS sequence"/>
</dbReference>
<reference evidence="1 2" key="1">
    <citation type="submission" date="2020-02" db="EMBL/GenBank/DDBJ databases">
        <authorList>
            <person name="Ferguson B K."/>
        </authorList>
    </citation>
    <scope>NUCLEOTIDE SEQUENCE [LARGE SCALE GENOMIC DNA]</scope>
</reference>
<gene>
    <name evidence="1" type="ORF">NTEN_LOCUS10177</name>
</gene>
<name>A0A6H5GNW1_9HEMI</name>
<evidence type="ECO:0000313" key="1">
    <source>
        <dbReference type="EMBL" id="CAB0004700.1"/>
    </source>
</evidence>
<protein>
    <submittedName>
        <fullName evidence="1">Uncharacterized protein</fullName>
    </submittedName>
</protein>
<evidence type="ECO:0000313" key="2">
    <source>
        <dbReference type="Proteomes" id="UP000479000"/>
    </source>
</evidence>
<sequence length="51" mass="5474">MFVGTSANFQFKIWIFIDLTPAAAPAISVGGSKLDLTLNKKRSFLSATGIE</sequence>
<accession>A0A6H5GNW1</accession>
<organism evidence="1 2">
    <name type="scientific">Nesidiocoris tenuis</name>
    <dbReference type="NCBI Taxonomy" id="355587"/>
    <lineage>
        <taxon>Eukaryota</taxon>
        <taxon>Metazoa</taxon>
        <taxon>Ecdysozoa</taxon>
        <taxon>Arthropoda</taxon>
        <taxon>Hexapoda</taxon>
        <taxon>Insecta</taxon>
        <taxon>Pterygota</taxon>
        <taxon>Neoptera</taxon>
        <taxon>Paraneoptera</taxon>
        <taxon>Hemiptera</taxon>
        <taxon>Heteroptera</taxon>
        <taxon>Panheteroptera</taxon>
        <taxon>Cimicomorpha</taxon>
        <taxon>Miridae</taxon>
        <taxon>Dicyphina</taxon>
        <taxon>Nesidiocoris</taxon>
    </lineage>
</organism>
<dbReference type="EMBL" id="CADCXU010015137">
    <property type="protein sequence ID" value="CAB0004700.1"/>
    <property type="molecule type" value="Genomic_DNA"/>
</dbReference>